<feature type="region of interest" description="Disordered" evidence="1">
    <location>
        <begin position="44"/>
        <end position="109"/>
    </location>
</feature>
<dbReference type="OrthoDB" id="3519533at2759"/>
<dbReference type="AlphaFoldDB" id="A0A395ITQ4"/>
<reference evidence="2 3" key="1">
    <citation type="submission" date="2018-06" db="EMBL/GenBank/DDBJ databases">
        <title>Genome Sequence of the Brown Rot Fungal Pathogen Monilinia fructigena.</title>
        <authorList>
            <person name="Landi L."/>
            <person name="De Miccolis Angelini R.M."/>
            <person name="Pollastro S."/>
            <person name="Abate D."/>
            <person name="Faretra F."/>
            <person name="Romanazzi G."/>
        </authorList>
    </citation>
    <scope>NUCLEOTIDE SEQUENCE [LARGE SCALE GENOMIC DNA]</scope>
    <source>
        <strain evidence="2 3">Mfrg269</strain>
    </source>
</reference>
<comment type="caution">
    <text evidence="2">The sequence shown here is derived from an EMBL/GenBank/DDBJ whole genome shotgun (WGS) entry which is preliminary data.</text>
</comment>
<evidence type="ECO:0000256" key="1">
    <source>
        <dbReference type="SAM" id="MobiDB-lite"/>
    </source>
</evidence>
<sequence>MDRSSPPAPPKLQVAQVLADLNALKQTPPQVALSFLHTLSTISTTQHERKTSIYSQPPQKFDHLGRRISIPPRPSPGSRSSSEPPSPPILRTHSSMTSPDLPETEESKRISRELRHLRKQSDGLDLEFMRAKTLLGYYRNRDRLQEKCIKGMKLSQERVDRALTEQAERKSKKGKISGSGVTLRKPRESHTGSYF</sequence>
<dbReference type="EMBL" id="QKRW01000019">
    <property type="protein sequence ID" value="RAL63416.1"/>
    <property type="molecule type" value="Genomic_DNA"/>
</dbReference>
<organism evidence="2 3">
    <name type="scientific">Monilinia fructigena</name>
    <dbReference type="NCBI Taxonomy" id="38457"/>
    <lineage>
        <taxon>Eukaryota</taxon>
        <taxon>Fungi</taxon>
        <taxon>Dikarya</taxon>
        <taxon>Ascomycota</taxon>
        <taxon>Pezizomycotina</taxon>
        <taxon>Leotiomycetes</taxon>
        <taxon>Helotiales</taxon>
        <taxon>Sclerotiniaceae</taxon>
        <taxon>Monilinia</taxon>
    </lineage>
</organism>
<dbReference type="Proteomes" id="UP000249056">
    <property type="component" value="Unassembled WGS sequence"/>
</dbReference>
<name>A0A395ITQ4_9HELO</name>
<gene>
    <name evidence="2" type="ORF">DID88_003838</name>
</gene>
<evidence type="ECO:0000313" key="3">
    <source>
        <dbReference type="Proteomes" id="UP000249056"/>
    </source>
</evidence>
<protein>
    <submittedName>
        <fullName evidence="2">Uncharacterized protein</fullName>
    </submittedName>
</protein>
<keyword evidence="3" id="KW-1185">Reference proteome</keyword>
<evidence type="ECO:0000313" key="2">
    <source>
        <dbReference type="EMBL" id="RAL63416.1"/>
    </source>
</evidence>
<accession>A0A395ITQ4</accession>
<proteinExistence type="predicted"/>
<feature type="compositionally biased region" description="Basic and acidic residues" evidence="1">
    <location>
        <begin position="185"/>
        <end position="195"/>
    </location>
</feature>
<feature type="region of interest" description="Disordered" evidence="1">
    <location>
        <begin position="164"/>
        <end position="195"/>
    </location>
</feature>